<evidence type="ECO:0000313" key="3">
    <source>
        <dbReference type="Proteomes" id="UP000319818"/>
    </source>
</evidence>
<organism evidence="2 3">
    <name type="scientific">Pseudonocardia cypriaca</name>
    <dbReference type="NCBI Taxonomy" id="882449"/>
    <lineage>
        <taxon>Bacteria</taxon>
        <taxon>Bacillati</taxon>
        <taxon>Actinomycetota</taxon>
        <taxon>Actinomycetes</taxon>
        <taxon>Pseudonocardiales</taxon>
        <taxon>Pseudonocardiaceae</taxon>
        <taxon>Pseudonocardia</taxon>
    </lineage>
</organism>
<feature type="region of interest" description="Disordered" evidence="1">
    <location>
        <begin position="304"/>
        <end position="353"/>
    </location>
</feature>
<gene>
    <name evidence="2" type="ORF">FB388_6433</name>
</gene>
<reference evidence="2 3" key="1">
    <citation type="submission" date="2019-06" db="EMBL/GenBank/DDBJ databases">
        <title>Sequencing the genomes of 1000 actinobacteria strains.</title>
        <authorList>
            <person name="Klenk H.-P."/>
        </authorList>
    </citation>
    <scope>NUCLEOTIDE SEQUENCE [LARGE SCALE GENOMIC DNA]</scope>
    <source>
        <strain evidence="2 3">DSM 45511</strain>
    </source>
</reference>
<name>A0A543FZC9_9PSEU</name>
<keyword evidence="3" id="KW-1185">Reference proteome</keyword>
<dbReference type="RefSeq" id="WP_142106034.1">
    <property type="nucleotide sequence ID" value="NZ_VFPH01000002.1"/>
</dbReference>
<accession>A0A543FZC9</accession>
<proteinExistence type="predicted"/>
<dbReference type="AlphaFoldDB" id="A0A543FZC9"/>
<sequence length="353" mass="39524">MSYPIVETRTFTETVRADVTLLGIRTPFRGRRMRRREEIPEVPSGHVAVVRLPEEYTLFERALDPEDETLLRALSVTVIDIRDFPGEVRVHLSGRTGADKFTVLIAFTCRVSDPETVAQRGGRGVEAFLTNYFRGNPELQNLASDYDSGQMGVLRRIISAEVRAFAQMIPIEIPGVEVSIGAIEVLTPGELETHDIALRDQERRHELRSKETAFQRSEARSMHEFIDGDPAYVARRIALLGVQHGAVTMTDVIEIQHKLADEARESLRAQQDLRVQFATALVQRGFFDRTSDALQLVEQLWDAESPKPISDRPPPIRTESEVPASGARSIAQDPNSNSTADPGFDDSDYEDLS</sequence>
<dbReference type="EMBL" id="VFPH01000002">
    <property type="protein sequence ID" value="TQM39177.1"/>
    <property type="molecule type" value="Genomic_DNA"/>
</dbReference>
<dbReference type="Proteomes" id="UP000319818">
    <property type="component" value="Unassembled WGS sequence"/>
</dbReference>
<evidence type="ECO:0000256" key="1">
    <source>
        <dbReference type="SAM" id="MobiDB-lite"/>
    </source>
</evidence>
<comment type="caution">
    <text evidence="2">The sequence shown here is derived from an EMBL/GenBank/DDBJ whole genome shotgun (WGS) entry which is preliminary data.</text>
</comment>
<protein>
    <submittedName>
        <fullName evidence="2">Uncharacterized protein</fullName>
    </submittedName>
</protein>
<feature type="compositionally biased region" description="Acidic residues" evidence="1">
    <location>
        <begin position="343"/>
        <end position="353"/>
    </location>
</feature>
<evidence type="ECO:0000313" key="2">
    <source>
        <dbReference type="EMBL" id="TQM39177.1"/>
    </source>
</evidence>
<dbReference type="OrthoDB" id="4132762at2"/>